<protein>
    <recommendedName>
        <fullName evidence="3">Small ribosomal subunit protein uS15</fullName>
    </recommendedName>
</protein>
<dbReference type="PANTHER" id="PTHR23321">
    <property type="entry name" value="RIBOSOMAL PROTEIN S15, BACTERIAL AND ORGANELLAR"/>
    <property type="match status" value="1"/>
</dbReference>
<proteinExistence type="inferred from homology"/>
<dbReference type="SMART" id="SM01387">
    <property type="entry name" value="Ribosomal_S15"/>
    <property type="match status" value="1"/>
</dbReference>
<evidence type="ECO:0000313" key="6">
    <source>
        <dbReference type="EMBL" id="BDB96251.1"/>
    </source>
</evidence>
<dbReference type="EMBL" id="AP025225">
    <property type="protein sequence ID" value="BDB96251.1"/>
    <property type="molecule type" value="Genomic_DNA"/>
</dbReference>
<dbReference type="InterPro" id="IPR000589">
    <property type="entry name" value="Ribosomal_uS15"/>
</dbReference>
<dbReference type="Gene3D" id="1.10.287.10">
    <property type="entry name" value="S15/NS1, RNA-binding"/>
    <property type="match status" value="1"/>
</dbReference>
<dbReference type="GO" id="GO:0005840">
    <property type="term" value="C:ribosome"/>
    <property type="evidence" value="ECO:0007669"/>
    <property type="project" value="UniProtKB-KW"/>
</dbReference>
<dbReference type="Gene3D" id="6.10.250.3130">
    <property type="match status" value="1"/>
</dbReference>
<reference evidence="6" key="1">
    <citation type="submission" date="2021-10" db="EMBL/GenBank/DDBJ databases">
        <title>Genome Sequence of The Candidatus Hydrogeosomobacter endosymbioticus, an Intracellular Bacterial Symbiont of the Anaerobic Ciliate GW7.</title>
        <authorList>
            <person name="Shiohama Y."/>
            <person name="Shinzato N."/>
        </authorList>
    </citation>
    <scope>NUCLEOTIDE SEQUENCE [LARGE SCALE GENOMIC DNA]</scope>
    <source>
        <strain evidence="6">200920</strain>
    </source>
</reference>
<organism evidence="6 7">
    <name type="scientific">Candidatus Hydrogenosomobacter endosymbioticus</name>
    <dbReference type="NCBI Taxonomy" id="2558174"/>
    <lineage>
        <taxon>Bacteria</taxon>
        <taxon>Pseudomonadati</taxon>
        <taxon>Pseudomonadota</taxon>
        <taxon>Alphaproteobacteria</taxon>
        <taxon>Holosporales</taxon>
        <taxon>Holosporaceae</taxon>
        <taxon>Candidatus Hydrogenosomobacter</taxon>
    </lineage>
</organism>
<dbReference type="SUPFAM" id="SSF47060">
    <property type="entry name" value="S15/NS1 RNA-binding domain"/>
    <property type="match status" value="1"/>
</dbReference>
<dbReference type="PANTHER" id="PTHR23321:SF26">
    <property type="entry name" value="SMALL RIBOSOMAL SUBUNIT PROTEIN US15M"/>
    <property type="match status" value="1"/>
</dbReference>
<comment type="function">
    <text evidence="3">One of the primary rRNA binding proteins, it binds directly to 16S rRNA where it helps nucleate assembly of the platform of the 30S subunit by binding and bridging several RNA helices of the 16S rRNA.</text>
</comment>
<evidence type="ECO:0000256" key="4">
    <source>
        <dbReference type="RuleBase" id="RU003919"/>
    </source>
</evidence>
<name>A0ABN6L310_9PROT</name>
<dbReference type="HAMAP" id="MF_01343_B">
    <property type="entry name" value="Ribosomal_uS15_B"/>
    <property type="match status" value="1"/>
</dbReference>
<comment type="function">
    <text evidence="3">Forms an intersubunit bridge (bridge B4) with the 23S rRNA of the 50S subunit in the ribosome.</text>
</comment>
<keyword evidence="1 3" id="KW-0689">Ribosomal protein</keyword>
<keyword evidence="2 3" id="KW-0687">Ribonucleoprotein</keyword>
<evidence type="ECO:0000256" key="1">
    <source>
        <dbReference type="ARBA" id="ARBA00022980"/>
    </source>
</evidence>
<dbReference type="NCBIfam" id="TIGR00952">
    <property type="entry name" value="S15_bact"/>
    <property type="match status" value="1"/>
</dbReference>
<dbReference type="CDD" id="cd00353">
    <property type="entry name" value="Ribosomal_S15p_S13e"/>
    <property type="match status" value="1"/>
</dbReference>
<dbReference type="Pfam" id="PF00312">
    <property type="entry name" value="Ribosomal_S15"/>
    <property type="match status" value="1"/>
</dbReference>
<dbReference type="InterPro" id="IPR009068">
    <property type="entry name" value="uS15_NS1_RNA-bd_sf"/>
</dbReference>
<evidence type="ECO:0000313" key="7">
    <source>
        <dbReference type="Proteomes" id="UP001320209"/>
    </source>
</evidence>
<sequence>MSISKEKKQEIMKAFQRKQGDTGSPEVQIAVLTAQINNISEHIKLNQKDFHCRRGLLKQVSRRRSLLDYLKKQNPESYQNVIKSLGLRR</sequence>
<accession>A0ABN6L310</accession>
<keyword evidence="7" id="KW-1185">Reference proteome</keyword>
<gene>
    <name evidence="3 6" type="primary">rpsO</name>
    <name evidence="6" type="ORF">HYD_3840</name>
</gene>
<dbReference type="Proteomes" id="UP001320209">
    <property type="component" value="Chromosome"/>
</dbReference>
<evidence type="ECO:0000256" key="3">
    <source>
        <dbReference type="HAMAP-Rule" id="MF_01343"/>
    </source>
</evidence>
<dbReference type="InterPro" id="IPR005290">
    <property type="entry name" value="Ribosomal_uS15_bac-type"/>
</dbReference>
<comment type="similarity">
    <text evidence="3 4">Belongs to the universal ribosomal protein uS15 family.</text>
</comment>
<keyword evidence="3" id="KW-0694">RNA-binding</keyword>
<dbReference type="RefSeq" id="WP_236864449.1">
    <property type="nucleotide sequence ID" value="NZ_AP025225.1"/>
</dbReference>
<comment type="subunit">
    <text evidence="3">Part of the 30S ribosomal subunit. Forms a bridge to the 50S subunit in the 70S ribosome, contacting the 23S rRNA.</text>
</comment>
<feature type="region of interest" description="Disordered" evidence="5">
    <location>
        <begin position="1"/>
        <end position="24"/>
    </location>
</feature>
<evidence type="ECO:0000256" key="2">
    <source>
        <dbReference type="ARBA" id="ARBA00023274"/>
    </source>
</evidence>
<feature type="compositionally biased region" description="Basic and acidic residues" evidence="5">
    <location>
        <begin position="1"/>
        <end position="11"/>
    </location>
</feature>
<evidence type="ECO:0000256" key="5">
    <source>
        <dbReference type="SAM" id="MobiDB-lite"/>
    </source>
</evidence>
<keyword evidence="3" id="KW-0699">rRNA-binding</keyword>